<dbReference type="Proteomes" id="UP000197468">
    <property type="component" value="Unassembled WGS sequence"/>
</dbReference>
<accession>A0A246IW95</accession>
<feature type="compositionally biased region" description="Polar residues" evidence="1">
    <location>
        <begin position="68"/>
        <end position="77"/>
    </location>
</feature>
<comment type="caution">
    <text evidence="2">The sequence shown here is derived from an EMBL/GenBank/DDBJ whole genome shotgun (WGS) entry which is preliminary data.</text>
</comment>
<evidence type="ECO:0000256" key="1">
    <source>
        <dbReference type="SAM" id="MobiDB-lite"/>
    </source>
</evidence>
<sequence>MSRNIFANSREVSAVNDNTHVLGAMPDVCLSPPSPPAGPVPIPYPNFSKAKDTGDGTRRVKIGGDQVSMKNKSNHGTSKGDEAATRSLGMNVVDHCIQGKAIAVAWSFNVKVEGENIVRLLDMTMNNSA</sequence>
<feature type="compositionally biased region" description="Pro residues" evidence="1">
    <location>
        <begin position="32"/>
        <end position="44"/>
    </location>
</feature>
<evidence type="ECO:0000313" key="2">
    <source>
        <dbReference type="EMBL" id="OWQ84454.1"/>
    </source>
</evidence>
<feature type="region of interest" description="Disordered" evidence="1">
    <location>
        <begin position="32"/>
        <end position="83"/>
    </location>
</feature>
<organism evidence="2 3">
    <name type="scientific">Roseateles aquatilis</name>
    <dbReference type="NCBI Taxonomy" id="431061"/>
    <lineage>
        <taxon>Bacteria</taxon>
        <taxon>Pseudomonadati</taxon>
        <taxon>Pseudomonadota</taxon>
        <taxon>Betaproteobacteria</taxon>
        <taxon>Burkholderiales</taxon>
        <taxon>Sphaerotilaceae</taxon>
        <taxon>Roseateles</taxon>
    </lineage>
</organism>
<dbReference type="OrthoDB" id="8073614at2"/>
<protein>
    <submittedName>
        <fullName evidence="2">Uncharacterized protein</fullName>
    </submittedName>
</protein>
<name>A0A246IW95_9BURK</name>
<evidence type="ECO:0000313" key="3">
    <source>
        <dbReference type="Proteomes" id="UP000197468"/>
    </source>
</evidence>
<dbReference type="AlphaFoldDB" id="A0A246IW95"/>
<proteinExistence type="predicted"/>
<dbReference type="Pfam" id="PF13665">
    <property type="entry name" value="Tox-PAAR-like"/>
    <property type="match status" value="1"/>
</dbReference>
<reference evidence="2 3" key="1">
    <citation type="journal article" date="2008" name="Int. J. Syst. Evol. Microbiol.">
        <title>Description of Roseateles aquatilis sp. nov. and Roseateles terrae sp. nov., in the class Betaproteobacteria, and emended description of the genus Roseateles.</title>
        <authorList>
            <person name="Gomila M."/>
            <person name="Bowien B."/>
            <person name="Falsen E."/>
            <person name="Moore E.R."/>
            <person name="Lalucat J."/>
        </authorList>
    </citation>
    <scope>NUCLEOTIDE SEQUENCE [LARGE SCALE GENOMIC DNA]</scope>
    <source>
        <strain evidence="2 3">CCUG 48205</strain>
    </source>
</reference>
<dbReference type="EMBL" id="NIOF01000016">
    <property type="protein sequence ID" value="OWQ84454.1"/>
    <property type="molecule type" value="Genomic_DNA"/>
</dbReference>
<gene>
    <name evidence="2" type="ORF">CDN99_24505</name>
</gene>
<keyword evidence="3" id="KW-1185">Reference proteome</keyword>
<dbReference type="RefSeq" id="WP_088387750.1">
    <property type="nucleotide sequence ID" value="NZ_NIOF01000016.1"/>
</dbReference>
<feature type="compositionally biased region" description="Basic and acidic residues" evidence="1">
    <location>
        <begin position="49"/>
        <end position="58"/>
    </location>
</feature>